<sequence>MASIAFLFFCIAAFTLVKNLKGYPKWILLASAVVMFSISTVDASITTRIWWMARQARKILGPTLARRYYSAMVIISDRIESGAIYSLYVLADEVVKTMQV</sequence>
<evidence type="ECO:0000313" key="2">
    <source>
        <dbReference type="EMBL" id="KAF5354191.1"/>
    </source>
</evidence>
<evidence type="ECO:0000313" key="3">
    <source>
        <dbReference type="Proteomes" id="UP000559027"/>
    </source>
</evidence>
<evidence type="ECO:0000256" key="1">
    <source>
        <dbReference type="SAM" id="Phobius"/>
    </source>
</evidence>
<keyword evidence="1" id="KW-1133">Transmembrane helix</keyword>
<dbReference type="AlphaFoldDB" id="A0A8H5FYS6"/>
<dbReference type="EMBL" id="JAACJO010000009">
    <property type="protein sequence ID" value="KAF5354191.1"/>
    <property type="molecule type" value="Genomic_DNA"/>
</dbReference>
<keyword evidence="1" id="KW-0812">Transmembrane</keyword>
<keyword evidence="3" id="KW-1185">Reference proteome</keyword>
<comment type="caution">
    <text evidence="2">The sequence shown here is derived from an EMBL/GenBank/DDBJ whole genome shotgun (WGS) entry which is preliminary data.</text>
</comment>
<accession>A0A8H5FYS6</accession>
<protein>
    <submittedName>
        <fullName evidence="2">Uncharacterized protein</fullName>
    </submittedName>
</protein>
<gene>
    <name evidence="2" type="ORF">D9756_007163</name>
</gene>
<reference evidence="2 3" key="1">
    <citation type="journal article" date="2020" name="ISME J.">
        <title>Uncovering the hidden diversity of litter-decomposition mechanisms in mushroom-forming fungi.</title>
        <authorList>
            <person name="Floudas D."/>
            <person name="Bentzer J."/>
            <person name="Ahren D."/>
            <person name="Johansson T."/>
            <person name="Persson P."/>
            <person name="Tunlid A."/>
        </authorList>
    </citation>
    <scope>NUCLEOTIDE SEQUENCE [LARGE SCALE GENOMIC DNA]</scope>
    <source>
        <strain evidence="2 3">CBS 146.42</strain>
    </source>
</reference>
<feature type="transmembrane region" description="Helical" evidence="1">
    <location>
        <begin position="29"/>
        <end position="51"/>
    </location>
</feature>
<organism evidence="2 3">
    <name type="scientific">Leucocoprinus leucothites</name>
    <dbReference type="NCBI Taxonomy" id="201217"/>
    <lineage>
        <taxon>Eukaryota</taxon>
        <taxon>Fungi</taxon>
        <taxon>Dikarya</taxon>
        <taxon>Basidiomycota</taxon>
        <taxon>Agaricomycotina</taxon>
        <taxon>Agaricomycetes</taxon>
        <taxon>Agaricomycetidae</taxon>
        <taxon>Agaricales</taxon>
        <taxon>Agaricineae</taxon>
        <taxon>Agaricaceae</taxon>
        <taxon>Leucocoprinus</taxon>
    </lineage>
</organism>
<dbReference type="Proteomes" id="UP000559027">
    <property type="component" value="Unassembled WGS sequence"/>
</dbReference>
<keyword evidence="1" id="KW-0472">Membrane</keyword>
<proteinExistence type="predicted"/>
<name>A0A8H5FYS6_9AGAR</name>